<proteinExistence type="predicted"/>
<sequence>MKNTRPFREDRIISFVNESGEAKPLLAFVGEKMSGKSRNDLKTWLRYGHIMADGVVTTAFDAPVEPGGEVKVNVTRPFVVLRHPRLQLVYEDSDVIVVNKGYGLLSVGTQSHRKEETAYDIIRDYIKTQHPTNKLYVVHRLDRDTSGLMMFAKTEEAQEALRHNWNNMVLDRLYVALLEGYVKNDEGFVKSRLTENSQFVVYSTKEEDEGKLALTRYKVLKRANGLSLVEFSLDTGRKNQIRVHASEMGHPIMGDRKYGAKESRLHRLCLHARTLRFAHPITRKDMRFELPVPAKFLAAVRGADHTKDKHLSDTK</sequence>
<evidence type="ECO:0000313" key="1">
    <source>
        <dbReference type="EMBL" id="TGY75564.1"/>
    </source>
</evidence>
<accession>A0AC61RGX4</accession>
<organism evidence="1 2">
    <name type="scientific">Lepagella muris</name>
    <dbReference type="NCBI Taxonomy" id="3032870"/>
    <lineage>
        <taxon>Bacteria</taxon>
        <taxon>Pseudomonadati</taxon>
        <taxon>Bacteroidota</taxon>
        <taxon>Bacteroidia</taxon>
        <taxon>Bacteroidales</taxon>
        <taxon>Muribaculaceae</taxon>
        <taxon>Lepagella</taxon>
    </lineage>
</organism>
<comment type="caution">
    <text evidence="1">The sequence shown here is derived from an EMBL/GenBank/DDBJ whole genome shotgun (WGS) entry which is preliminary data.</text>
</comment>
<reference evidence="1" key="1">
    <citation type="submission" date="2019-04" db="EMBL/GenBank/DDBJ databases">
        <title>Microbes associate with the intestines of laboratory mice.</title>
        <authorList>
            <person name="Navarre W."/>
            <person name="Wong E."/>
            <person name="Huang K."/>
            <person name="Tropini C."/>
            <person name="Ng K."/>
            <person name="Yu B."/>
        </authorList>
    </citation>
    <scope>NUCLEOTIDE SEQUENCE</scope>
    <source>
        <strain evidence="1">NM04_E33</strain>
    </source>
</reference>
<evidence type="ECO:0000313" key="2">
    <source>
        <dbReference type="Proteomes" id="UP000306319"/>
    </source>
</evidence>
<dbReference type="EMBL" id="SRYB01000058">
    <property type="protein sequence ID" value="TGY75564.1"/>
    <property type="molecule type" value="Genomic_DNA"/>
</dbReference>
<protein>
    <submittedName>
        <fullName evidence="1">RluA family pseudouridine synthase</fullName>
    </submittedName>
</protein>
<keyword evidence="2" id="KW-1185">Reference proteome</keyword>
<dbReference type="Proteomes" id="UP000306319">
    <property type="component" value="Unassembled WGS sequence"/>
</dbReference>
<name>A0AC61RGX4_9BACT</name>
<gene>
    <name evidence="1" type="ORF">E5331_19825</name>
</gene>